<accession>A0A916NDP8</accession>
<dbReference type="Pfam" id="PF13585">
    <property type="entry name" value="CHU_C"/>
    <property type="match status" value="1"/>
</dbReference>
<evidence type="ECO:0000256" key="1">
    <source>
        <dbReference type="ARBA" id="ARBA00022737"/>
    </source>
</evidence>
<evidence type="ECO:0000313" key="4">
    <source>
        <dbReference type="EMBL" id="CAG5087202.1"/>
    </source>
</evidence>
<dbReference type="PANTHER" id="PTHR24273:SF32">
    <property type="entry name" value="HYALIN"/>
    <property type="match status" value="1"/>
</dbReference>
<feature type="domain" description="HYR" evidence="3">
    <location>
        <begin position="1130"/>
        <end position="1208"/>
    </location>
</feature>
<dbReference type="PANTHER" id="PTHR24273">
    <property type="entry name" value="FI04643P-RELATED"/>
    <property type="match status" value="1"/>
</dbReference>
<dbReference type="InterPro" id="IPR026341">
    <property type="entry name" value="T9SS_type_B"/>
</dbReference>
<organism evidence="4 5">
    <name type="scientific">Parvicella tangerina</name>
    <dbReference type="NCBI Taxonomy" id="2829795"/>
    <lineage>
        <taxon>Bacteria</taxon>
        <taxon>Pseudomonadati</taxon>
        <taxon>Bacteroidota</taxon>
        <taxon>Flavobacteriia</taxon>
        <taxon>Flavobacteriales</taxon>
        <taxon>Parvicellaceae</taxon>
        <taxon>Parvicella</taxon>
    </lineage>
</organism>
<feature type="domain" description="HYR" evidence="3">
    <location>
        <begin position="1447"/>
        <end position="1525"/>
    </location>
</feature>
<feature type="domain" description="HYR" evidence="3">
    <location>
        <begin position="1048"/>
        <end position="1129"/>
    </location>
</feature>
<feature type="domain" description="HYR" evidence="3">
    <location>
        <begin position="1288"/>
        <end position="1369"/>
    </location>
</feature>
<keyword evidence="1" id="KW-0677">Repeat</keyword>
<dbReference type="InterPro" id="IPR003410">
    <property type="entry name" value="HYR_dom"/>
</dbReference>
<dbReference type="RefSeq" id="WP_258543589.1">
    <property type="nucleotide sequence ID" value="NZ_OU015584.1"/>
</dbReference>
<reference evidence="4" key="1">
    <citation type="submission" date="2021-04" db="EMBL/GenBank/DDBJ databases">
        <authorList>
            <person name="Rodrigo-Torres L."/>
            <person name="Arahal R. D."/>
            <person name="Lucena T."/>
        </authorList>
    </citation>
    <scope>NUCLEOTIDE SEQUENCE</scope>
    <source>
        <strain evidence="4">AS29M-1</strain>
    </source>
</reference>
<name>A0A916NDP8_9FLAO</name>
<feature type="chain" id="PRO_5038092956" description="HYR domain-containing protein" evidence="2">
    <location>
        <begin position="26"/>
        <end position="1996"/>
    </location>
</feature>
<dbReference type="Pfam" id="PF13573">
    <property type="entry name" value="SprB"/>
    <property type="match status" value="6"/>
</dbReference>
<dbReference type="Proteomes" id="UP000683507">
    <property type="component" value="Chromosome"/>
</dbReference>
<gene>
    <name evidence="4" type="ORF">CRYO30217_03414</name>
</gene>
<keyword evidence="2" id="KW-0732">Signal</keyword>
<keyword evidence="5" id="KW-1185">Reference proteome</keyword>
<feature type="domain" description="HYR" evidence="3">
    <location>
        <begin position="888"/>
        <end position="968"/>
    </location>
</feature>
<evidence type="ECO:0000256" key="2">
    <source>
        <dbReference type="SAM" id="SignalP"/>
    </source>
</evidence>
<evidence type="ECO:0000313" key="5">
    <source>
        <dbReference type="Proteomes" id="UP000683507"/>
    </source>
</evidence>
<dbReference type="Gene3D" id="2.60.40.740">
    <property type="match status" value="2"/>
</dbReference>
<dbReference type="PROSITE" id="PS50825">
    <property type="entry name" value="HYR"/>
    <property type="match status" value="6"/>
</dbReference>
<protein>
    <recommendedName>
        <fullName evidence="3">HYR domain-containing protein</fullName>
    </recommendedName>
</protein>
<feature type="signal peptide" evidence="2">
    <location>
        <begin position="1"/>
        <end position="25"/>
    </location>
</feature>
<dbReference type="InterPro" id="IPR025667">
    <property type="entry name" value="SprB_repeat"/>
</dbReference>
<dbReference type="NCBIfam" id="TIGR04131">
    <property type="entry name" value="Bac_Flav_CTERM"/>
    <property type="match status" value="1"/>
</dbReference>
<dbReference type="Pfam" id="PF02494">
    <property type="entry name" value="HYR"/>
    <property type="match status" value="10"/>
</dbReference>
<sequence>MRNFLFQKTLIAIVVALAITTSANAQVIKTFTQRSSSYTPSKLIYNIRGDFTMIGNTNLTLQSYGNYTNNSNNIMEYVDVDGDPNTFNSSSATLEFSTENGAIPECSNIIYAGLYWTGRSHDGSSSPEEFDVTKGGVTKTFNKRKISLKGPGQSTYTLFEANPGNIYYPDGVNGNMYSAYVEVTDYVRNNGIGEYFAADMAILEGNGGATGYYGGWGMIVVYENSKMNWRDVTIFDGHAYVKGNSTINYDLPVSGFHTVQSGQVNMKLGLMAGEGDVGISGDYFRIRDWQDNSWVTLSHSGNSTSNFFNSSVNTGGNPRNLNLQNNTGVDIAMFDIPNTGNSVITNNQTSTTFRYGSTQDTYIIFCIAMSVDAYIPDVEALISAEYINGVPASGTVTAEPGDTIEYTLQITNPGTEAINDLEIILPLPYTTDYLSGSLSTSVNFTPLPSPNDAHFDPLLGPTGSIVWDFGTLPLPPTGFPDSVLAEISFQFVVTQNCQILTNPDCPPQVVLSGGHTTGVGAVSGSSFDLPFIQGYETSGICIGEPISDPLVMEIDAAQFVVDSCNNVGNIRDFVFCNYEDATIPFDSVASLFPDGLRFYNTNNVTPSSIEYDDTNPFPATPGTSVYFAIPEGYSSCYYTFYLTVQDPIITYTVVSENESCIGEEDGEVDLTILGGITPITYDWTGPSSYSSTNEDITSLGEGMYYITITDSLGCQASDSAEVVTIPDNTDPSLVCPLDINVNNDLGVCGANVSYTTPVGTDNCPGATTVMLQGLASGSLFSLGTTLVEYEATDLAGNTATCSFNVTVTDNEDPVVTSCAADVTVDADPSSCAATGVSLGTPTVTDNCGIATTTNDAPSSFPVGTTTVTWTITDVNGNDVTCSQSVTVNDTQDPTITCPAPVTTTADAGVCYASGASLGSPVTNDNCGVASVTNDAPTNFNVGTTTVTWTVTDVNGNTASCTQSVTVTDDEDPIITCPSDISLKTTLGNCSVDASLVSLGNPSTSDNCGIASTVNNAPATYNVGTTTVTWTVTDVNGNTATCPQVVTVTDNEDPVVTSCAADVTVDADPSSCAATGVSLGTPTVTDNCGIATTTNDAPSSFPVGSTTVTWTITDVNGNDVTCSQSVTVNDTQDPTITCPAPVTTTADAGVCFASGVSLGSPVTNDNCGVASVTNDAPTNFNVGTTTVTWTVTDVNGNTASCTQLVTVNDNQNPTITCPGNVQVFNESGLCETTTTTISLGNPSTADNCGIASTINNAPTTFNVGTTNVVWTTTDVNGNTAQCSQTITIVDNQGPTVINCAPNVVDSVDTGICGSSTVSLGTPTATDNCGIASMTNDAPSLFPVGNTTVTWTITDVNGNSVTCTQVVTIIDDELPSITCPSTIVVDADSNLCSVSEVTLTPPTVNDNCGVASITNNAPNIYPVGTTVVTWIATDINGNRDTCYQDIVVEDNENPVFTSCPVDTSSCNPVLFYQLPSATDNCGVSNLSLISGFAPGDTFPVGTTTVIYELEDIHSNLSYCTFDVTIHPLPVVSLTDEDVSCNGFDDGGITANVSVGTAPFDYSWNNGDTTSVIDSLQPGIYDVLVTDIYGCERTASSTITEPDLLALSYAQQNISCYNLSDGSIDVTVIGGTTPYSYNWSNGANSQDITQVASGEYEVVVTDLQGCSDSLSIEITQPDSLFVTASIIDEICSGSNGLIDVTVTGGTSPFLYDWSTGSTTQDLENVPAGIYSLDVMDANGCTVSFYDTVDTYQIMDVNGILTQPLCFGDTNGIIEIEVVDGTSPFEFAWNTGDTTQTISDLVSGLYEVLITDANGCTQLVQYNLNEPDSLDLDLYSPNPLLDYNVSGFGATDGEIDLSIYGGSGNYDILWNTGDTDEDLYDLGAGFYSVTVTDINGCIAVDTITLTEPFDLAIPSGFTPNFDGFNDYFVVRGIDVFPDNKLVVFNRWGNVVYETEGYENTWDGTSNNGEALPDATYYVILTIHSPVEIELNGFVDLRRSR</sequence>
<dbReference type="EMBL" id="OU015584">
    <property type="protein sequence ID" value="CAG5087202.1"/>
    <property type="molecule type" value="Genomic_DNA"/>
</dbReference>
<feature type="domain" description="HYR" evidence="3">
    <location>
        <begin position="726"/>
        <end position="809"/>
    </location>
</feature>
<evidence type="ECO:0000259" key="3">
    <source>
        <dbReference type="PROSITE" id="PS50825"/>
    </source>
</evidence>
<proteinExistence type="predicted"/>
<dbReference type="KEGG" id="ptan:CRYO30217_03414"/>